<keyword evidence="1" id="KW-0175">Coiled coil</keyword>
<feature type="coiled-coil region" evidence="1">
    <location>
        <begin position="261"/>
        <end position="288"/>
    </location>
</feature>
<proteinExistence type="predicted"/>
<feature type="compositionally biased region" description="Low complexity" evidence="2">
    <location>
        <begin position="219"/>
        <end position="228"/>
    </location>
</feature>
<dbReference type="RefSeq" id="WP_345681172.1">
    <property type="nucleotide sequence ID" value="NZ_BAABHS010000071.1"/>
</dbReference>
<protein>
    <recommendedName>
        <fullName evidence="5">Peptidoglycan binding domain-containing protein</fullName>
    </recommendedName>
</protein>
<evidence type="ECO:0008006" key="5">
    <source>
        <dbReference type="Google" id="ProtNLM"/>
    </source>
</evidence>
<feature type="compositionally biased region" description="Polar residues" evidence="2">
    <location>
        <begin position="209"/>
        <end position="218"/>
    </location>
</feature>
<accession>A0ABP9IGQ6</accession>
<feature type="compositionally biased region" description="Gly residues" evidence="2">
    <location>
        <begin position="401"/>
        <end position="413"/>
    </location>
</feature>
<dbReference type="InterPro" id="IPR036365">
    <property type="entry name" value="PGBD-like_sf"/>
</dbReference>
<feature type="compositionally biased region" description="Low complexity" evidence="2">
    <location>
        <begin position="371"/>
        <end position="400"/>
    </location>
</feature>
<feature type="region of interest" description="Disordered" evidence="2">
    <location>
        <begin position="371"/>
        <end position="426"/>
    </location>
</feature>
<dbReference type="Proteomes" id="UP001500466">
    <property type="component" value="Unassembled WGS sequence"/>
</dbReference>
<sequence>MNKPRRTLALILGAVVVVGAGGWYAGQQVQSPAEAAAAHQAPPASLITVPVESRVLTNSVVTHGTISFESPMPVNLSGAVGTAAPGGGTGDAGGGPQRVTRAPGAGASVAEGTVFMEVSGRPVFVLRGAVPMYRTLGPGTKGADVKQLNEALKRVGFDPGTSGESFTNGTATALKNWYRARGYDAKEPGTEDRHRLATLEQAVQAATDALTQARSAQRTPSAGSPGSTPSGGTGSTGGDGGKSGGAAGSTGGAGGSPPVDAASLRQRVANAEKALQLAQQDLTDFKATYGTSLPVGELVFVASLPVRVDQVNVRPGDTPSGPVATVTGTGVRIQATVPGVDAQLLKPGMAVVLEDEAGGSRHTGKVEALGAGAETPAPGAGQNGQSGQNGQNGQNGDSASGSGGAGSAPGGDAAGAPGAPVPVRIAPDDTSALSTRAGTSLRVTVEVGSTGTPVLAVPVASVYTGADGQARVKVQRGNGKADTVAVALGLSASGFVAVNPAAGQQLAAGDRVVVGEK</sequence>
<reference evidence="4" key="1">
    <citation type="journal article" date="2019" name="Int. J. Syst. Evol. Microbiol.">
        <title>The Global Catalogue of Microorganisms (GCM) 10K type strain sequencing project: providing services to taxonomists for standard genome sequencing and annotation.</title>
        <authorList>
            <consortium name="The Broad Institute Genomics Platform"/>
            <consortium name="The Broad Institute Genome Sequencing Center for Infectious Disease"/>
            <person name="Wu L."/>
            <person name="Ma J."/>
        </authorList>
    </citation>
    <scope>NUCLEOTIDE SEQUENCE [LARGE SCALE GENOMIC DNA]</scope>
    <source>
        <strain evidence="4">JCM 17986</strain>
    </source>
</reference>
<keyword evidence="4" id="KW-1185">Reference proteome</keyword>
<dbReference type="EMBL" id="BAABHS010000071">
    <property type="protein sequence ID" value="GAA4997654.1"/>
    <property type="molecule type" value="Genomic_DNA"/>
</dbReference>
<evidence type="ECO:0000313" key="3">
    <source>
        <dbReference type="EMBL" id="GAA4997654.1"/>
    </source>
</evidence>
<feature type="region of interest" description="Disordered" evidence="2">
    <location>
        <begin position="79"/>
        <end position="99"/>
    </location>
</feature>
<gene>
    <name evidence="3" type="ORF">GCM10023205_83950</name>
</gene>
<evidence type="ECO:0000256" key="2">
    <source>
        <dbReference type="SAM" id="MobiDB-lite"/>
    </source>
</evidence>
<dbReference type="InterPro" id="IPR036366">
    <property type="entry name" value="PGBDSf"/>
</dbReference>
<feature type="compositionally biased region" description="Gly residues" evidence="2">
    <location>
        <begin position="229"/>
        <end position="255"/>
    </location>
</feature>
<organism evidence="3 4">
    <name type="scientific">Yinghuangia aomiensis</name>
    <dbReference type="NCBI Taxonomy" id="676205"/>
    <lineage>
        <taxon>Bacteria</taxon>
        <taxon>Bacillati</taxon>
        <taxon>Actinomycetota</taxon>
        <taxon>Actinomycetes</taxon>
        <taxon>Kitasatosporales</taxon>
        <taxon>Streptomycetaceae</taxon>
        <taxon>Yinghuangia</taxon>
    </lineage>
</organism>
<feature type="region of interest" description="Disordered" evidence="2">
    <location>
        <begin position="208"/>
        <end position="260"/>
    </location>
</feature>
<dbReference type="Gene3D" id="2.40.420.20">
    <property type="match status" value="1"/>
</dbReference>
<dbReference type="Gene3D" id="1.10.101.10">
    <property type="entry name" value="PGBD-like superfamily/PGBD"/>
    <property type="match status" value="1"/>
</dbReference>
<feature type="compositionally biased region" description="Gly residues" evidence="2">
    <location>
        <begin position="84"/>
        <end position="96"/>
    </location>
</feature>
<evidence type="ECO:0000313" key="4">
    <source>
        <dbReference type="Proteomes" id="UP001500466"/>
    </source>
</evidence>
<evidence type="ECO:0000256" key="1">
    <source>
        <dbReference type="SAM" id="Coils"/>
    </source>
</evidence>
<dbReference type="SUPFAM" id="SSF47090">
    <property type="entry name" value="PGBD-like"/>
    <property type="match status" value="1"/>
</dbReference>
<name>A0ABP9IGQ6_9ACTN</name>
<comment type="caution">
    <text evidence="3">The sequence shown here is derived from an EMBL/GenBank/DDBJ whole genome shotgun (WGS) entry which is preliminary data.</text>
</comment>